<dbReference type="InterPro" id="IPR016181">
    <property type="entry name" value="Acyl_CoA_acyltransferase"/>
</dbReference>
<evidence type="ECO:0000313" key="4">
    <source>
        <dbReference type="Proteomes" id="UP001153069"/>
    </source>
</evidence>
<protein>
    <recommendedName>
        <fullName evidence="2">N-acetyltransferase domain-containing protein</fullName>
    </recommendedName>
</protein>
<dbReference type="GO" id="GO:0007064">
    <property type="term" value="P:mitotic sister chromatid cohesion"/>
    <property type="evidence" value="ECO:0007669"/>
    <property type="project" value="TreeGrafter"/>
</dbReference>
<evidence type="ECO:0000256" key="1">
    <source>
        <dbReference type="SAM" id="SignalP"/>
    </source>
</evidence>
<evidence type="ECO:0000259" key="2">
    <source>
        <dbReference type="PROSITE" id="PS51186"/>
    </source>
</evidence>
<keyword evidence="1" id="KW-0732">Signal</keyword>
<accession>A0A9N8DXU0</accession>
<dbReference type="OrthoDB" id="249099at2759"/>
<evidence type="ECO:0000313" key="3">
    <source>
        <dbReference type="EMBL" id="CAB9508816.1"/>
    </source>
</evidence>
<dbReference type="PANTHER" id="PTHR42919:SF20">
    <property type="entry name" value="GCN5-RELATED N-ACETYLTRANSFERASE 10, CHLOROPLASTIC"/>
    <property type="match status" value="1"/>
</dbReference>
<dbReference type="Gene3D" id="3.40.630.30">
    <property type="match status" value="1"/>
</dbReference>
<dbReference type="CDD" id="cd04301">
    <property type="entry name" value="NAT_SF"/>
    <property type="match status" value="1"/>
</dbReference>
<dbReference type="Proteomes" id="UP001153069">
    <property type="component" value="Unassembled WGS sequence"/>
</dbReference>
<dbReference type="PANTHER" id="PTHR42919">
    <property type="entry name" value="N-ALPHA-ACETYLTRANSFERASE"/>
    <property type="match status" value="1"/>
</dbReference>
<comment type="caution">
    <text evidence="3">The sequence shown here is derived from an EMBL/GenBank/DDBJ whole genome shotgun (WGS) entry which is preliminary data.</text>
</comment>
<dbReference type="EMBL" id="CAICTM010000360">
    <property type="protein sequence ID" value="CAB9508816.1"/>
    <property type="molecule type" value="Genomic_DNA"/>
</dbReference>
<keyword evidence="4" id="KW-1185">Reference proteome</keyword>
<dbReference type="GO" id="GO:0008080">
    <property type="term" value="F:N-acetyltransferase activity"/>
    <property type="evidence" value="ECO:0007669"/>
    <property type="project" value="TreeGrafter"/>
</dbReference>
<dbReference type="GO" id="GO:0031415">
    <property type="term" value="C:NatA complex"/>
    <property type="evidence" value="ECO:0007669"/>
    <property type="project" value="TreeGrafter"/>
</dbReference>
<sequence>MFRFKLPSGVALLLALVLPSCAAFRPVPRHLHQQSTADTRQFMFFAEEAPEGSLSIDIVASGDDEESINQAAKFLINSFWLDARHLVTTGDDDDSAVVVSDNARQSLYERQASDLFDNYGERMGKTILDSAVIKAVDSKNPDEIVGLVCVSSLLFDGKTETLLSLQESEELLKAAVATLGPKDRRRYKDASAEDIATGLLGNDMEAVCCISNLAVSPRARRTGVAARLCDEAERVASVEWGYEVMFLKVEADNTAARNLYEQKLQYSVKCNEIAATALRVDLENGQFVETEADTLILMKDI</sequence>
<dbReference type="Pfam" id="PF00583">
    <property type="entry name" value="Acetyltransf_1"/>
    <property type="match status" value="1"/>
</dbReference>
<organism evidence="3 4">
    <name type="scientific">Seminavis robusta</name>
    <dbReference type="NCBI Taxonomy" id="568900"/>
    <lineage>
        <taxon>Eukaryota</taxon>
        <taxon>Sar</taxon>
        <taxon>Stramenopiles</taxon>
        <taxon>Ochrophyta</taxon>
        <taxon>Bacillariophyta</taxon>
        <taxon>Bacillariophyceae</taxon>
        <taxon>Bacillariophycidae</taxon>
        <taxon>Naviculales</taxon>
        <taxon>Naviculaceae</taxon>
        <taxon>Seminavis</taxon>
    </lineage>
</organism>
<dbReference type="InterPro" id="IPR051556">
    <property type="entry name" value="N-term/lysine_N-AcTrnsfr"/>
</dbReference>
<feature type="domain" description="N-acetyltransferase" evidence="2">
    <location>
        <begin position="134"/>
        <end position="301"/>
    </location>
</feature>
<proteinExistence type="predicted"/>
<name>A0A9N8DXU0_9STRA</name>
<dbReference type="PROSITE" id="PS51186">
    <property type="entry name" value="GNAT"/>
    <property type="match status" value="1"/>
</dbReference>
<feature type="chain" id="PRO_5040109353" description="N-acetyltransferase domain-containing protein" evidence="1">
    <location>
        <begin position="24"/>
        <end position="301"/>
    </location>
</feature>
<dbReference type="SUPFAM" id="SSF55729">
    <property type="entry name" value="Acyl-CoA N-acyltransferases (Nat)"/>
    <property type="match status" value="1"/>
</dbReference>
<reference evidence="3" key="1">
    <citation type="submission" date="2020-06" db="EMBL/GenBank/DDBJ databases">
        <authorList>
            <consortium name="Plant Systems Biology data submission"/>
        </authorList>
    </citation>
    <scope>NUCLEOTIDE SEQUENCE</scope>
    <source>
        <strain evidence="3">D6</strain>
    </source>
</reference>
<dbReference type="AlphaFoldDB" id="A0A9N8DXU0"/>
<gene>
    <name evidence="3" type="ORF">SEMRO_361_G126670.1</name>
</gene>
<dbReference type="InterPro" id="IPR000182">
    <property type="entry name" value="GNAT_dom"/>
</dbReference>
<feature type="signal peptide" evidence="1">
    <location>
        <begin position="1"/>
        <end position="23"/>
    </location>
</feature>